<keyword evidence="2" id="KW-0479">Metal-binding</keyword>
<feature type="region of interest" description="Disordered" evidence="3">
    <location>
        <begin position="1"/>
        <end position="22"/>
    </location>
</feature>
<dbReference type="PROSITE" id="PS00086">
    <property type="entry name" value="CYTOCHROME_P450"/>
    <property type="match status" value="1"/>
</dbReference>
<accession>A0ABS7QJ20</accession>
<dbReference type="Gene3D" id="1.10.630.10">
    <property type="entry name" value="Cytochrome P450"/>
    <property type="match status" value="1"/>
</dbReference>
<dbReference type="PANTHER" id="PTHR46696">
    <property type="entry name" value="P450, PUTATIVE (EUROFUNG)-RELATED"/>
    <property type="match status" value="1"/>
</dbReference>
<keyword evidence="2" id="KW-0560">Oxidoreductase</keyword>
<reference evidence="4 5" key="1">
    <citation type="submission" date="2021-08" db="EMBL/GenBank/DDBJ databases">
        <title>WGS of actinomycetes from Thailand.</title>
        <authorList>
            <person name="Thawai C."/>
        </authorList>
    </citation>
    <scope>NUCLEOTIDE SEQUENCE [LARGE SCALE GENOMIC DNA]</scope>
    <source>
        <strain evidence="4 5">PLK6-54</strain>
    </source>
</reference>
<name>A0ABS7QJ20_9ACTN</name>
<dbReference type="SUPFAM" id="SSF48264">
    <property type="entry name" value="Cytochrome P450"/>
    <property type="match status" value="1"/>
</dbReference>
<dbReference type="EMBL" id="JAINZZ010000120">
    <property type="protein sequence ID" value="MBY8883163.1"/>
    <property type="molecule type" value="Genomic_DNA"/>
</dbReference>
<keyword evidence="2" id="KW-0408">Iron</keyword>
<dbReference type="InterPro" id="IPR036396">
    <property type="entry name" value="Cyt_P450_sf"/>
</dbReference>
<dbReference type="PRINTS" id="PR00359">
    <property type="entry name" value="BP450"/>
</dbReference>
<dbReference type="Pfam" id="PF00067">
    <property type="entry name" value="p450"/>
    <property type="match status" value="1"/>
</dbReference>
<comment type="caution">
    <text evidence="4">The sequence shown here is derived from an EMBL/GenBank/DDBJ whole genome shotgun (WGS) entry which is preliminary data.</text>
</comment>
<dbReference type="InterPro" id="IPR001128">
    <property type="entry name" value="Cyt_P450"/>
</dbReference>
<dbReference type="InterPro" id="IPR002397">
    <property type="entry name" value="Cyt_P450_B"/>
</dbReference>
<evidence type="ECO:0000313" key="4">
    <source>
        <dbReference type="EMBL" id="MBY8883163.1"/>
    </source>
</evidence>
<comment type="similarity">
    <text evidence="1 2">Belongs to the cytochrome P450 family.</text>
</comment>
<protein>
    <submittedName>
        <fullName evidence="4">Cytochrome P450</fullName>
    </submittedName>
</protein>
<organism evidence="4 5">
    <name type="scientific">Actinacidiphila acidipaludis</name>
    <dbReference type="NCBI Taxonomy" id="2873382"/>
    <lineage>
        <taxon>Bacteria</taxon>
        <taxon>Bacillati</taxon>
        <taxon>Actinomycetota</taxon>
        <taxon>Actinomycetes</taxon>
        <taxon>Kitasatosporales</taxon>
        <taxon>Streptomycetaceae</taxon>
        <taxon>Actinacidiphila</taxon>
    </lineage>
</organism>
<keyword evidence="2" id="KW-0503">Monooxygenase</keyword>
<evidence type="ECO:0000256" key="3">
    <source>
        <dbReference type="SAM" id="MobiDB-lite"/>
    </source>
</evidence>
<gene>
    <name evidence="4" type="ORF">K7862_36835</name>
</gene>
<proteinExistence type="inferred from homology"/>
<feature type="compositionally biased region" description="Low complexity" evidence="3">
    <location>
        <begin position="7"/>
        <end position="17"/>
    </location>
</feature>
<dbReference type="Proteomes" id="UP000778578">
    <property type="component" value="Unassembled WGS sequence"/>
</dbReference>
<sequence length="409" mass="45243">MHGTETAGAGPAPGAAGDSTVLPRDAEPQAEFFAWLTRMRETEPVSFDPTTGLWSVFGRDEAVQVMTHPETFVNDLSSLTPPQEDYDVFFKGNIAAMDEPRHRQFRQLVQKVFSARYIAGLEEKLTGIATGLVDAVTGQRRFDVAESFAFPFPVTVIADILGAELEDVDRFAEWASLLHVGSNSLDGLTNAAKHLRSLNAYIFDLIAKRRAEPRDDLISLLIAAELEGDRLADDEIVGFVGVLLMGGITTTAALISNIVLTFDHHPEEWARVRADRTLVPKAIEEIVRMRPSFSSFLRMVAEDTELGGEYVPGGSIMKIWVSSANRDGAHWQDPDRFDIDRDPNRHNGFGQGIHFCIGAPLARLEARIAFDLLLDRFTELRVDRDRPITFLDTNDMLGATRLPVVAVPA</sequence>
<keyword evidence="5" id="KW-1185">Reference proteome</keyword>
<dbReference type="InterPro" id="IPR017972">
    <property type="entry name" value="Cyt_P450_CS"/>
</dbReference>
<dbReference type="RefSeq" id="WP_222970129.1">
    <property type="nucleotide sequence ID" value="NZ_JAINZZ010000120.1"/>
</dbReference>
<evidence type="ECO:0000313" key="5">
    <source>
        <dbReference type="Proteomes" id="UP000778578"/>
    </source>
</evidence>
<evidence type="ECO:0000256" key="2">
    <source>
        <dbReference type="RuleBase" id="RU000461"/>
    </source>
</evidence>
<evidence type="ECO:0000256" key="1">
    <source>
        <dbReference type="ARBA" id="ARBA00010617"/>
    </source>
</evidence>
<dbReference type="PANTHER" id="PTHR46696:SF1">
    <property type="entry name" value="CYTOCHROME P450 YJIB-RELATED"/>
    <property type="match status" value="1"/>
</dbReference>
<keyword evidence="2" id="KW-0349">Heme</keyword>